<dbReference type="EMBL" id="FQZF01000018">
    <property type="protein sequence ID" value="SHJ68968.1"/>
    <property type="molecule type" value="Genomic_DNA"/>
</dbReference>
<gene>
    <name evidence="1" type="ORF">SAMN02745194_03129</name>
</gene>
<evidence type="ECO:0000313" key="1">
    <source>
        <dbReference type="EMBL" id="SHJ68968.1"/>
    </source>
</evidence>
<dbReference type="Pfam" id="PF02924">
    <property type="entry name" value="HDPD"/>
    <property type="match status" value="1"/>
</dbReference>
<dbReference type="OrthoDB" id="7996345at2"/>
<reference evidence="1 2" key="1">
    <citation type="submission" date="2016-11" db="EMBL/GenBank/DDBJ databases">
        <authorList>
            <person name="Jaros S."/>
            <person name="Januszkiewicz K."/>
            <person name="Wedrychowicz H."/>
        </authorList>
    </citation>
    <scope>NUCLEOTIDE SEQUENCE [LARGE SCALE GENOMIC DNA]</scope>
    <source>
        <strain evidence="1 2">DSM 14916</strain>
    </source>
</reference>
<dbReference type="Proteomes" id="UP000184387">
    <property type="component" value="Unassembled WGS sequence"/>
</dbReference>
<evidence type="ECO:0000313" key="2">
    <source>
        <dbReference type="Proteomes" id="UP000184387"/>
    </source>
</evidence>
<accession>A0A1M6LCT6</accession>
<dbReference type="RefSeq" id="WP_073136348.1">
    <property type="nucleotide sequence ID" value="NZ_FQZF01000018.1"/>
</dbReference>
<dbReference type="AlphaFoldDB" id="A0A1M6LCT6"/>
<protein>
    <submittedName>
        <fullName evidence="1">Bacteriophage lambda head decoration protein D</fullName>
    </submittedName>
</protein>
<keyword evidence="2" id="KW-1185">Reference proteome</keyword>
<sequence>MPTAPVLSEGFYPGHFLVSQANGFRSRDTITIANTTGAPVTLQAGLVLAKLTANGNYVPYDNAGSDGSEVAAAILFATVTVPANGTKRGAGVTRAAEVNASELLWDASVDAAGKTAGLADLLALGIVAR</sequence>
<organism evidence="1 2">
    <name type="scientific">Muricoccus roseus</name>
    <dbReference type="NCBI Taxonomy" id="198092"/>
    <lineage>
        <taxon>Bacteria</taxon>
        <taxon>Pseudomonadati</taxon>
        <taxon>Pseudomonadota</taxon>
        <taxon>Alphaproteobacteria</taxon>
        <taxon>Acetobacterales</taxon>
        <taxon>Roseomonadaceae</taxon>
        <taxon>Muricoccus</taxon>
    </lineage>
</organism>
<proteinExistence type="predicted"/>
<name>A0A1M6LCT6_9PROT</name>
<dbReference type="InterPro" id="IPR004195">
    <property type="entry name" value="Head_decoration_D"/>
</dbReference>
<dbReference type="Gene3D" id="2.40.300.10">
    <property type="entry name" value="Head decoration protein D"/>
    <property type="match status" value="1"/>
</dbReference>
<dbReference type="STRING" id="198092.SAMN02745194_03129"/>